<proteinExistence type="predicted"/>
<dbReference type="EMBL" id="JAAGXA010000002">
    <property type="protein sequence ID" value="NEN77528.1"/>
    <property type="molecule type" value="Genomic_DNA"/>
</dbReference>
<dbReference type="Proteomes" id="UP000468687">
    <property type="component" value="Unassembled WGS sequence"/>
</dbReference>
<name>A0A6P0HFS4_9ACTN</name>
<feature type="region of interest" description="Disordered" evidence="1">
    <location>
        <begin position="213"/>
        <end position="252"/>
    </location>
</feature>
<evidence type="ECO:0000313" key="2">
    <source>
        <dbReference type="EMBL" id="NEN77528.1"/>
    </source>
</evidence>
<organism evidence="2 3">
    <name type="scientific">Nocardioides zeae</name>
    <dbReference type="NCBI Taxonomy" id="1457234"/>
    <lineage>
        <taxon>Bacteria</taxon>
        <taxon>Bacillati</taxon>
        <taxon>Actinomycetota</taxon>
        <taxon>Actinomycetes</taxon>
        <taxon>Propionibacteriales</taxon>
        <taxon>Nocardioidaceae</taxon>
        <taxon>Nocardioides</taxon>
    </lineage>
</organism>
<dbReference type="RefSeq" id="WP_163770874.1">
    <property type="nucleotide sequence ID" value="NZ_JAAGXA010000002.1"/>
</dbReference>
<keyword evidence="3" id="KW-1185">Reference proteome</keyword>
<evidence type="ECO:0000256" key="1">
    <source>
        <dbReference type="SAM" id="MobiDB-lite"/>
    </source>
</evidence>
<reference evidence="2 3" key="1">
    <citation type="journal article" date="2014" name="Int. J. Syst. Evol. Microbiol.">
        <title>Nocardioides zeae sp. nov., isolated from the stem of Zea mays.</title>
        <authorList>
            <person name="Glaeser S.P."/>
            <person name="McInroy J.A."/>
            <person name="Busse H.J."/>
            <person name="Kampfer P."/>
        </authorList>
    </citation>
    <scope>NUCLEOTIDE SEQUENCE [LARGE SCALE GENOMIC DNA]</scope>
    <source>
        <strain evidence="2 3">JCM 30728</strain>
    </source>
</reference>
<feature type="compositionally biased region" description="Low complexity" evidence="1">
    <location>
        <begin position="56"/>
        <end position="75"/>
    </location>
</feature>
<feature type="compositionally biased region" description="Low complexity" evidence="1">
    <location>
        <begin position="221"/>
        <end position="252"/>
    </location>
</feature>
<feature type="region of interest" description="Disordered" evidence="1">
    <location>
        <begin position="41"/>
        <end position="86"/>
    </location>
</feature>
<evidence type="ECO:0008006" key="4">
    <source>
        <dbReference type="Google" id="ProtNLM"/>
    </source>
</evidence>
<evidence type="ECO:0000313" key="3">
    <source>
        <dbReference type="Proteomes" id="UP000468687"/>
    </source>
</evidence>
<comment type="caution">
    <text evidence="2">The sequence shown here is derived from an EMBL/GenBank/DDBJ whole genome shotgun (WGS) entry which is preliminary data.</text>
</comment>
<gene>
    <name evidence="2" type="ORF">G3T38_04480</name>
</gene>
<dbReference type="AlphaFoldDB" id="A0A6P0HFS4"/>
<accession>A0A6P0HFS4</accession>
<protein>
    <recommendedName>
        <fullName evidence="4">DUF4232 domain-containing protein</fullName>
    </recommendedName>
</protein>
<sequence length="252" mass="26233">MSAVTRPRGPLSPRVYWRRRILLAAVAALLVVLVGRLLGAGSDGDDDEARPASSDASTTTEQPTSTAPAPTTTTEAPPPPATPEGRCAADDVAVRAKVERAVAGQPVAVTLLFSSKETPACYWTASSTTTVVKITSGSDDIWSTQHCPDALPERELVLRTDAEAAAELEWPAWRSGPGCELEQWSLPGAYHVESAALAGEPTDVQFELETPQPEVIERTITPTVDPSAPSDPASPSGTTGTTPPAATTGPTG</sequence>